<evidence type="ECO:0008006" key="3">
    <source>
        <dbReference type="Google" id="ProtNLM"/>
    </source>
</evidence>
<dbReference type="InterPro" id="IPR013783">
    <property type="entry name" value="Ig-like_fold"/>
</dbReference>
<dbReference type="PROSITE" id="PS51257">
    <property type="entry name" value="PROKAR_LIPOPROTEIN"/>
    <property type="match status" value="1"/>
</dbReference>
<gene>
    <name evidence="2" type="ORF">MNBD_CHLOROFLEXI01-3075</name>
</gene>
<dbReference type="AlphaFoldDB" id="A0A3B0ULD5"/>
<accession>A0A3B0ULD5</accession>
<evidence type="ECO:0000256" key="1">
    <source>
        <dbReference type="SAM" id="MobiDB-lite"/>
    </source>
</evidence>
<organism evidence="2">
    <name type="scientific">hydrothermal vent metagenome</name>
    <dbReference type="NCBI Taxonomy" id="652676"/>
    <lineage>
        <taxon>unclassified sequences</taxon>
        <taxon>metagenomes</taxon>
        <taxon>ecological metagenomes</taxon>
    </lineage>
</organism>
<dbReference type="EMBL" id="UOEU01000298">
    <property type="protein sequence ID" value="VAW31875.1"/>
    <property type="molecule type" value="Genomic_DNA"/>
</dbReference>
<dbReference type="Gene3D" id="2.60.40.10">
    <property type="entry name" value="Immunoglobulins"/>
    <property type="match status" value="1"/>
</dbReference>
<feature type="region of interest" description="Disordered" evidence="1">
    <location>
        <begin position="23"/>
        <end position="46"/>
    </location>
</feature>
<proteinExistence type="predicted"/>
<dbReference type="Gene3D" id="2.60.40.1120">
    <property type="entry name" value="Carboxypeptidase-like, regulatory domain"/>
    <property type="match status" value="1"/>
</dbReference>
<dbReference type="SUPFAM" id="SSF117074">
    <property type="entry name" value="Hypothetical protein PA1324"/>
    <property type="match status" value="1"/>
</dbReference>
<protein>
    <recommendedName>
        <fullName evidence="3">SD-repeat containing protein B domain-containing protein</fullName>
    </recommendedName>
</protein>
<reference evidence="2" key="1">
    <citation type="submission" date="2018-06" db="EMBL/GenBank/DDBJ databases">
        <authorList>
            <person name="Zhirakovskaya E."/>
        </authorList>
    </citation>
    <scope>NUCLEOTIDE SEQUENCE</scope>
</reference>
<evidence type="ECO:0000313" key="2">
    <source>
        <dbReference type="EMBL" id="VAW31875.1"/>
    </source>
</evidence>
<name>A0A3B0ULD5_9ZZZZ</name>
<sequence length="339" mass="37617">MRYFLGLMLLLFLVGCGGQAEDGNTDSGSDAAPNEDELVYDGDLPSDGKGNVFGEIRWNGEGAEGLDLLLCADFSSFSDCGEPKFEATTDENGRYLFTDVKPGLYALSVTLFNSQDTLYISNGILSAADFEVEAGKTLIIDGQDIFKLNLNAISPRNGGKWAQPMVTLDWAEYDGADYYKVSLYPEEGDPILVDKRVNESNNEVPLLPVSCGYRWRVEAFSSKRIKIAEMAEWFDFVVDNLEGSCALAIQEPTDGAEIRGDNIVLNWEDSPLAETYKILMWNDDDPDRANVLDFEVVNESSYRFSETLEPARYVWSVDAYDENGGKIGGTDIFDFTVRP</sequence>